<dbReference type="AlphaFoldDB" id="A0A8H6ED61"/>
<dbReference type="InterPro" id="IPR036928">
    <property type="entry name" value="AS_sf"/>
</dbReference>
<evidence type="ECO:0000256" key="2">
    <source>
        <dbReference type="ARBA" id="ARBA00022801"/>
    </source>
</evidence>
<dbReference type="EMBL" id="JABFCT010000026">
    <property type="protein sequence ID" value="KAF5867798.1"/>
    <property type="molecule type" value="Genomic_DNA"/>
</dbReference>
<sequence length="568" mass="62489">MSSSWQAQATERASLILEKIPHQWRLSSNEIAYARAQRNITSSIICKYLDRFEQEVLSHDPISMVRKLRSGEWAAVQCVLASCKIACIAHQINPCLLNIMISEAVEKARGLDESFKNEAGSIKGPLHGLPISVKDQFHIKGSDTTMGYVGWIGTFEGDSNSNKVGMVDSQIISELEEQGAVVFCKTSLPQTVLYDETINNIIGQTLNPVNRLLSCGGSSGGEAALISMGGSSLGIGTDIGIYTVLHTVSPTIDFSIAGSIRVPAAFCGIYGIKPTHNRFSYREVANTNPGQTLIPSSVGFLSRSLESLELVMSSLLCTSPWLRDPAVVPIPWRKENQPEAGNRLKFGIFWWDGMIQPHPPVTRALKMVVAALKNAGHEVIDWCPPSHSIPERLHPAIMNADGSRHIQKQLALSGEPLINDLQNFYTLKPPMSLLEYQDRALQLRDYRQAYSDYWNSTADADGNVVDAVIMPAAPHAAVIPGNWEHLAYTEVLNLLDYTALVIPITHADKDVDEHHVYVPVSEKDLRTWTAYDKEIYEGAPVGIQIVGRVCEEEKIIGVAKIVEEALGK</sequence>
<dbReference type="RefSeq" id="XP_037186747.1">
    <property type="nucleotide sequence ID" value="XM_037337367.1"/>
</dbReference>
<dbReference type="SUPFAM" id="SSF75304">
    <property type="entry name" value="Amidase signature (AS) enzymes"/>
    <property type="match status" value="1"/>
</dbReference>
<dbReference type="PANTHER" id="PTHR46072:SF8">
    <property type="entry name" value="AMIDASE DOMAIN-CONTAINING PROTEIN"/>
    <property type="match status" value="1"/>
</dbReference>
<protein>
    <submittedName>
        <fullName evidence="5">Putative general amidase protein</fullName>
    </submittedName>
</protein>
<evidence type="ECO:0000256" key="3">
    <source>
        <dbReference type="PIRSR" id="PIRSR001221-1"/>
    </source>
</evidence>
<feature type="domain" description="Amidase" evidence="4">
    <location>
        <begin position="256"/>
        <end position="555"/>
    </location>
</feature>
<gene>
    <name evidence="5" type="ORF">Bfra_006996</name>
</gene>
<feature type="active site" description="Acyl-ester intermediate" evidence="3">
    <location>
        <position position="259"/>
    </location>
</feature>
<dbReference type="Gene3D" id="3.90.1300.10">
    <property type="entry name" value="Amidase signature (AS) domain"/>
    <property type="match status" value="1"/>
</dbReference>
<evidence type="ECO:0000259" key="4">
    <source>
        <dbReference type="Pfam" id="PF01425"/>
    </source>
</evidence>
<dbReference type="OrthoDB" id="6428749at2759"/>
<name>A0A8H6ED61_9HELO</name>
<feature type="domain" description="Amidase" evidence="4">
    <location>
        <begin position="79"/>
        <end position="240"/>
    </location>
</feature>
<dbReference type="GO" id="GO:0016787">
    <property type="term" value="F:hydrolase activity"/>
    <property type="evidence" value="ECO:0007669"/>
    <property type="project" value="UniProtKB-KW"/>
</dbReference>
<proteinExistence type="inferred from homology"/>
<dbReference type="Pfam" id="PF01425">
    <property type="entry name" value="Amidase"/>
    <property type="match status" value="2"/>
</dbReference>
<organism evidence="5 6">
    <name type="scientific">Botrytis fragariae</name>
    <dbReference type="NCBI Taxonomy" id="1964551"/>
    <lineage>
        <taxon>Eukaryota</taxon>
        <taxon>Fungi</taxon>
        <taxon>Dikarya</taxon>
        <taxon>Ascomycota</taxon>
        <taxon>Pezizomycotina</taxon>
        <taxon>Leotiomycetes</taxon>
        <taxon>Helotiales</taxon>
        <taxon>Sclerotiniaceae</taxon>
        <taxon>Botrytis</taxon>
    </lineage>
</organism>
<dbReference type="PANTHER" id="PTHR46072">
    <property type="entry name" value="AMIDASE-RELATED-RELATED"/>
    <property type="match status" value="1"/>
</dbReference>
<feature type="active site" description="Charge relay system" evidence="3">
    <location>
        <position position="134"/>
    </location>
</feature>
<dbReference type="GeneID" id="59261059"/>
<keyword evidence="2" id="KW-0378">Hydrolase</keyword>
<comment type="caution">
    <text evidence="5">The sequence shown here is derived from an EMBL/GenBank/DDBJ whole genome shotgun (WGS) entry which is preliminary data.</text>
</comment>
<reference evidence="5 6" key="1">
    <citation type="journal article" date="2020" name="Phytopathology">
        <title>A high-quality genome resource of Botrytis fragariae, a new and rapidly spreading fungal pathogen causing strawberry gray mold in the U.S.A.</title>
        <authorList>
            <person name="Wu Y."/>
            <person name="Saski C.A."/>
            <person name="Schnabel G."/>
            <person name="Xiao S."/>
            <person name="Hu M."/>
        </authorList>
    </citation>
    <scope>NUCLEOTIDE SEQUENCE [LARGE SCALE GENOMIC DNA]</scope>
    <source>
        <strain evidence="5 6">BVB16</strain>
    </source>
</reference>
<dbReference type="Proteomes" id="UP000531561">
    <property type="component" value="Unassembled WGS sequence"/>
</dbReference>
<feature type="active site" description="Charge relay system" evidence="3">
    <location>
        <position position="218"/>
    </location>
</feature>
<evidence type="ECO:0000313" key="5">
    <source>
        <dbReference type="EMBL" id="KAF5867798.1"/>
    </source>
</evidence>
<evidence type="ECO:0000313" key="6">
    <source>
        <dbReference type="Proteomes" id="UP000531561"/>
    </source>
</evidence>
<keyword evidence="6" id="KW-1185">Reference proteome</keyword>
<comment type="similarity">
    <text evidence="1">Belongs to the amidase family.</text>
</comment>
<dbReference type="PIRSF" id="PIRSF001221">
    <property type="entry name" value="Amidase_fungi"/>
    <property type="match status" value="1"/>
</dbReference>
<accession>A0A8H6ED61</accession>
<evidence type="ECO:0000256" key="1">
    <source>
        <dbReference type="ARBA" id="ARBA00009199"/>
    </source>
</evidence>
<dbReference type="InterPro" id="IPR023631">
    <property type="entry name" value="Amidase_dom"/>
</dbReference>